<feature type="region of interest" description="Disordered" evidence="1">
    <location>
        <begin position="149"/>
        <end position="179"/>
    </location>
</feature>
<proteinExistence type="predicted"/>
<organism evidence="2 3">
    <name type="scientific">Protea cynaroides</name>
    <dbReference type="NCBI Taxonomy" id="273540"/>
    <lineage>
        <taxon>Eukaryota</taxon>
        <taxon>Viridiplantae</taxon>
        <taxon>Streptophyta</taxon>
        <taxon>Embryophyta</taxon>
        <taxon>Tracheophyta</taxon>
        <taxon>Spermatophyta</taxon>
        <taxon>Magnoliopsida</taxon>
        <taxon>Proteales</taxon>
        <taxon>Proteaceae</taxon>
        <taxon>Protea</taxon>
    </lineage>
</organism>
<evidence type="ECO:0000256" key="1">
    <source>
        <dbReference type="SAM" id="MobiDB-lite"/>
    </source>
</evidence>
<reference evidence="2" key="1">
    <citation type="journal article" date="2023" name="Plant J.">
        <title>The genome of the king protea, Protea cynaroides.</title>
        <authorList>
            <person name="Chang J."/>
            <person name="Duong T.A."/>
            <person name="Schoeman C."/>
            <person name="Ma X."/>
            <person name="Roodt D."/>
            <person name="Barker N."/>
            <person name="Li Z."/>
            <person name="Van de Peer Y."/>
            <person name="Mizrachi E."/>
        </authorList>
    </citation>
    <scope>NUCLEOTIDE SEQUENCE</scope>
    <source>
        <tissue evidence="2">Young leaves</tissue>
    </source>
</reference>
<comment type="caution">
    <text evidence="2">The sequence shown here is derived from an EMBL/GenBank/DDBJ whole genome shotgun (WGS) entry which is preliminary data.</text>
</comment>
<evidence type="ECO:0000313" key="2">
    <source>
        <dbReference type="EMBL" id="KAJ4957057.1"/>
    </source>
</evidence>
<dbReference type="EMBL" id="JAMYWD010000011">
    <property type="protein sequence ID" value="KAJ4957057.1"/>
    <property type="molecule type" value="Genomic_DNA"/>
</dbReference>
<accession>A0A9Q0H3R7</accession>
<feature type="compositionally biased region" description="Polar residues" evidence="1">
    <location>
        <begin position="168"/>
        <end position="179"/>
    </location>
</feature>
<dbReference type="OrthoDB" id="1931548at2759"/>
<dbReference type="Proteomes" id="UP001141806">
    <property type="component" value="Unassembled WGS sequence"/>
</dbReference>
<keyword evidence="3" id="KW-1185">Reference proteome</keyword>
<feature type="compositionally biased region" description="Polar residues" evidence="1">
    <location>
        <begin position="149"/>
        <end position="159"/>
    </location>
</feature>
<dbReference type="AlphaFoldDB" id="A0A9Q0H3R7"/>
<name>A0A9Q0H3R7_9MAGN</name>
<sequence length="211" mass="23205">METKAEDGDVGFEEGMLWLPAHVLEEACESKEYEILQRRRQQQQQQQHRLKTFHTSAVPVLPHSFSKLSPRLYQRTRSPAYPASGGPGMQAIFLDSGVRSCGTGVFLPRLGGINSQQTKKPACSPVLLPSRVVQALNLNVHALGSQLTSQRDLNNNADEGTNKGGVRNSLSNKNGSNNDVIHGHESTTQCCVYSQACSCSPEILLPKEWSY</sequence>
<dbReference type="PANTHER" id="PTHR33356">
    <property type="entry name" value="TIP41-LIKE PROTEIN"/>
    <property type="match status" value="1"/>
</dbReference>
<evidence type="ECO:0000313" key="3">
    <source>
        <dbReference type="Proteomes" id="UP001141806"/>
    </source>
</evidence>
<protein>
    <submittedName>
        <fullName evidence="2">Uncharacterized protein</fullName>
    </submittedName>
</protein>
<gene>
    <name evidence="2" type="ORF">NE237_013840</name>
</gene>
<dbReference type="PANTHER" id="PTHR33356:SF13">
    <property type="entry name" value="DUF4005 DOMAIN-CONTAINING PROTEIN"/>
    <property type="match status" value="1"/>
</dbReference>